<evidence type="ECO:0000256" key="7">
    <source>
        <dbReference type="PIRSR" id="PIRSR001369-1"/>
    </source>
</evidence>
<evidence type="ECO:0000256" key="5">
    <source>
        <dbReference type="ARBA" id="ARBA00049288"/>
    </source>
</evidence>
<feature type="active site" evidence="7">
    <location>
        <position position="287"/>
    </location>
</feature>
<dbReference type="PROSITE" id="PS00480">
    <property type="entry name" value="CITRATE_SYNTHASE"/>
    <property type="match status" value="1"/>
</dbReference>
<dbReference type="InterPro" id="IPR036969">
    <property type="entry name" value="Citrate_synthase_sf"/>
</dbReference>
<dbReference type="Gene3D" id="1.10.580.10">
    <property type="entry name" value="Citrate Synthase, domain 1"/>
    <property type="match status" value="1"/>
</dbReference>
<dbReference type="OrthoDB" id="9800864at2"/>
<reference evidence="9 10" key="2">
    <citation type="submission" date="2019-07" db="EMBL/GenBank/DDBJ databases">
        <authorList>
            <person name="Huang Y."/>
        </authorList>
    </citation>
    <scope>NUCLEOTIDE SEQUENCE [LARGE SCALE GENOMIC DNA]</scope>
    <source>
        <strain evidence="9 10">HY188</strain>
    </source>
</reference>
<organism evidence="9 10">
    <name type="scientific">Tomitella fengzijianii</name>
    <dbReference type="NCBI Taxonomy" id="2597660"/>
    <lineage>
        <taxon>Bacteria</taxon>
        <taxon>Bacillati</taxon>
        <taxon>Actinomycetota</taxon>
        <taxon>Actinomycetes</taxon>
        <taxon>Mycobacteriales</taxon>
        <taxon>Tomitella</taxon>
    </lineage>
</organism>
<feature type="active site" evidence="7">
    <location>
        <position position="338"/>
    </location>
</feature>
<dbReference type="InterPro" id="IPR002020">
    <property type="entry name" value="Citrate_synthase"/>
</dbReference>
<dbReference type="KEGG" id="toy:FO059_17175"/>
<dbReference type="EMBL" id="CP041765">
    <property type="protein sequence ID" value="QDQ99465.1"/>
    <property type="molecule type" value="Genomic_DNA"/>
</dbReference>
<keyword evidence="3" id="KW-0816">Tricarboxylic acid cycle</keyword>
<dbReference type="PRINTS" id="PR00143">
    <property type="entry name" value="CITRTSNTHASE"/>
</dbReference>
<dbReference type="SUPFAM" id="SSF48256">
    <property type="entry name" value="Citrate synthase"/>
    <property type="match status" value="1"/>
</dbReference>
<keyword evidence="4 6" id="KW-0808">Transferase</keyword>
<dbReference type="GO" id="GO:0006099">
    <property type="term" value="P:tricarboxylic acid cycle"/>
    <property type="evidence" value="ECO:0007669"/>
    <property type="project" value="UniProtKB-UniPathway"/>
</dbReference>
<keyword evidence="9" id="KW-0012">Acyltransferase</keyword>
<evidence type="ECO:0000313" key="9">
    <source>
        <dbReference type="EMBL" id="QDQ99465.1"/>
    </source>
</evidence>
<dbReference type="InterPro" id="IPR016142">
    <property type="entry name" value="Citrate_synth-like_lrg_a-sub"/>
</dbReference>
<dbReference type="InterPro" id="IPR024176">
    <property type="entry name" value="Citrate_synthase_bac-typ"/>
</dbReference>
<dbReference type="GO" id="GO:0005829">
    <property type="term" value="C:cytosol"/>
    <property type="evidence" value="ECO:0007669"/>
    <property type="project" value="TreeGrafter"/>
</dbReference>
<evidence type="ECO:0000256" key="1">
    <source>
        <dbReference type="ARBA" id="ARBA00005163"/>
    </source>
</evidence>
<dbReference type="GO" id="GO:0036440">
    <property type="term" value="F:citrate synthase activity"/>
    <property type="evidence" value="ECO:0007669"/>
    <property type="project" value="UniProtKB-EC"/>
</dbReference>
<dbReference type="GO" id="GO:0005975">
    <property type="term" value="P:carbohydrate metabolic process"/>
    <property type="evidence" value="ECO:0007669"/>
    <property type="project" value="TreeGrafter"/>
</dbReference>
<evidence type="ECO:0000256" key="2">
    <source>
        <dbReference type="ARBA" id="ARBA00010566"/>
    </source>
</evidence>
<dbReference type="PIRSF" id="PIRSF001369">
    <property type="entry name" value="Citrate_synth"/>
    <property type="match status" value="1"/>
</dbReference>
<sequence length="399" mass="43958">MPEQADGAALDGRGAAPDIHKGLADVVVDSTEIAAIDPATQSLTYRGYPVEQLARECGFEEVAYLLWNGELPEPARLHRFIEREREHRRTDRPLDALLALMPRRCHPMDVLRTVVGYLGARDPDEDAAMVDAGGSRDAEALQEGRQQDEALQLMALMPTVVAADMRRRRGLDPVEPDERLGLAANFLHMCHGAAPDPEPARAFETSLILYAEHSFNASAFAARVITSTQSDLYSAVTGAIGALKGPLHGGANEASMRNLLEIGGPERVGQWLRGELDAHRKVMGFGHRVYKNGDSRVPTMRAALGEIAERRDGRRLLAVYDELERQMDDATGLKPNVDYPVGLAYHLLGIDIEMFTPIFAMARVAGWAAHIIEQRRSNHLIRPLAHYDGRSRRDVPSSA</sequence>
<dbReference type="RefSeq" id="WP_143910868.1">
    <property type="nucleotide sequence ID" value="NZ_CP041765.1"/>
</dbReference>
<evidence type="ECO:0000256" key="4">
    <source>
        <dbReference type="ARBA" id="ARBA00022679"/>
    </source>
</evidence>
<dbReference type="AlphaFoldDB" id="A0A516X8R2"/>
<evidence type="ECO:0000256" key="6">
    <source>
        <dbReference type="PIRNR" id="PIRNR001369"/>
    </source>
</evidence>
<comment type="similarity">
    <text evidence="2 6 8">Belongs to the citrate synthase family.</text>
</comment>
<dbReference type="PANTHER" id="PTHR11739">
    <property type="entry name" value="CITRATE SYNTHASE"/>
    <property type="match status" value="1"/>
</dbReference>
<dbReference type="NCBIfam" id="NF010636">
    <property type="entry name" value="PRK14033.1"/>
    <property type="match status" value="1"/>
</dbReference>
<name>A0A516X8R2_9ACTN</name>
<evidence type="ECO:0000313" key="10">
    <source>
        <dbReference type="Proteomes" id="UP000317344"/>
    </source>
</evidence>
<dbReference type="PANTHER" id="PTHR11739:SF4">
    <property type="entry name" value="CITRATE SYNTHASE, PEROXISOMAL"/>
    <property type="match status" value="1"/>
</dbReference>
<evidence type="ECO:0000256" key="3">
    <source>
        <dbReference type="ARBA" id="ARBA00022532"/>
    </source>
</evidence>
<protein>
    <recommendedName>
        <fullName evidence="6">Citrate synthase</fullName>
    </recommendedName>
</protein>
<proteinExistence type="inferred from homology"/>
<gene>
    <name evidence="9" type="ORF">FO059_17175</name>
</gene>
<keyword evidence="10" id="KW-1185">Reference proteome</keyword>
<dbReference type="Pfam" id="PF00285">
    <property type="entry name" value="Citrate_synt"/>
    <property type="match status" value="1"/>
</dbReference>
<evidence type="ECO:0000256" key="8">
    <source>
        <dbReference type="RuleBase" id="RU003406"/>
    </source>
</evidence>
<dbReference type="InterPro" id="IPR011278">
    <property type="entry name" value="2-MeCitrate/Citrate_synth_II"/>
</dbReference>
<dbReference type="UniPathway" id="UPA00223"/>
<dbReference type="NCBIfam" id="TIGR01800">
    <property type="entry name" value="cit_synth_II"/>
    <property type="match status" value="1"/>
</dbReference>
<dbReference type="InterPro" id="IPR019810">
    <property type="entry name" value="Citrate_synthase_AS"/>
</dbReference>
<comment type="catalytic activity">
    <reaction evidence="5">
        <text>oxaloacetate + acetyl-CoA + H2O = citrate + CoA + H(+)</text>
        <dbReference type="Rhea" id="RHEA:16845"/>
        <dbReference type="ChEBI" id="CHEBI:15377"/>
        <dbReference type="ChEBI" id="CHEBI:15378"/>
        <dbReference type="ChEBI" id="CHEBI:16452"/>
        <dbReference type="ChEBI" id="CHEBI:16947"/>
        <dbReference type="ChEBI" id="CHEBI:57287"/>
        <dbReference type="ChEBI" id="CHEBI:57288"/>
        <dbReference type="EC" id="2.3.3.16"/>
    </reaction>
</comment>
<accession>A0A516X8R2</accession>
<dbReference type="Proteomes" id="UP000317344">
    <property type="component" value="Chromosome"/>
</dbReference>
<reference evidence="9 10" key="1">
    <citation type="submission" date="2019-07" db="EMBL/GenBank/DDBJ databases">
        <title>Tomitella cavernea sp. nov., an actinomycete isolated from soil.</title>
        <authorList>
            <person name="Cheng J."/>
        </authorList>
    </citation>
    <scope>NUCLEOTIDE SEQUENCE [LARGE SCALE GENOMIC DNA]</scope>
    <source>
        <strain evidence="9 10">HY188</strain>
    </source>
</reference>
<dbReference type="Gene3D" id="1.10.230.10">
    <property type="entry name" value="Cytochrome P450-Terp, domain 2"/>
    <property type="match status" value="1"/>
</dbReference>
<dbReference type="InterPro" id="IPR016143">
    <property type="entry name" value="Citrate_synth-like_sm_a-sub"/>
</dbReference>
<comment type="pathway">
    <text evidence="1">Carbohydrate metabolism; tricarboxylic acid cycle.</text>
</comment>